<gene>
    <name evidence="2" type="ORF">PAC_13263</name>
</gene>
<proteinExistence type="predicted"/>
<evidence type="ECO:0000313" key="2">
    <source>
        <dbReference type="EMBL" id="CZR63366.1"/>
    </source>
</evidence>
<organism evidence="2 3">
    <name type="scientific">Phialocephala subalpina</name>
    <dbReference type="NCBI Taxonomy" id="576137"/>
    <lineage>
        <taxon>Eukaryota</taxon>
        <taxon>Fungi</taxon>
        <taxon>Dikarya</taxon>
        <taxon>Ascomycota</taxon>
        <taxon>Pezizomycotina</taxon>
        <taxon>Leotiomycetes</taxon>
        <taxon>Helotiales</taxon>
        <taxon>Mollisiaceae</taxon>
        <taxon>Phialocephala</taxon>
        <taxon>Phialocephala fortinii species complex</taxon>
    </lineage>
</organism>
<dbReference type="EMBL" id="FJOG01000023">
    <property type="protein sequence ID" value="CZR63366.1"/>
    <property type="molecule type" value="Genomic_DNA"/>
</dbReference>
<sequence>MDDLIPIPYAIVDGENYYGEPPDISQDSLDKQIVENPERYKCYHIYVESISEESDWDDDRSVYQAHKADYDITERIEMTINDHIEVLKEMVQAGEYRLDHHNSSGKTLTAADVTVIEISSDEDEQSGWYAGMVKTPTDPFKKGMEQLRCKGITPLMAIEDVEFARGLLQLARINRPYHLSKAKDTYIERSAEGLLCFIIARYNQATPNDIRAILGQFLPPNDVEFNRQFAKLTRQVNDARNETLKFFKGAVKSIVDAFNLAAGCNIFETLTEAQREEVFNAVFNQYPLWTTLKFQPKAQRAVDFPQIFAYQSSDRTDFRDFYHSMFIHMCEATHSIVYRCKLQDRAATNSLKKHWEHFPTRNFVQQMGLGDELDLPCVTKDAGKAQYKKVAPADDGFYSGDEEVEDDNGYDGEW</sequence>
<keyword evidence="3" id="KW-1185">Reference proteome</keyword>
<dbReference type="AlphaFoldDB" id="A0A1L7XEH0"/>
<feature type="compositionally biased region" description="Acidic residues" evidence="1">
    <location>
        <begin position="400"/>
        <end position="414"/>
    </location>
</feature>
<accession>A0A1L7XEH0</accession>
<protein>
    <submittedName>
        <fullName evidence="2">Uncharacterized protein</fullName>
    </submittedName>
</protein>
<evidence type="ECO:0000313" key="3">
    <source>
        <dbReference type="Proteomes" id="UP000184330"/>
    </source>
</evidence>
<dbReference type="Proteomes" id="UP000184330">
    <property type="component" value="Unassembled WGS sequence"/>
</dbReference>
<reference evidence="2 3" key="1">
    <citation type="submission" date="2016-03" db="EMBL/GenBank/DDBJ databases">
        <authorList>
            <person name="Ploux O."/>
        </authorList>
    </citation>
    <scope>NUCLEOTIDE SEQUENCE [LARGE SCALE GENOMIC DNA]</scope>
    <source>
        <strain evidence="2 3">UAMH 11012</strain>
    </source>
</reference>
<evidence type="ECO:0000256" key="1">
    <source>
        <dbReference type="SAM" id="MobiDB-lite"/>
    </source>
</evidence>
<feature type="region of interest" description="Disordered" evidence="1">
    <location>
        <begin position="393"/>
        <end position="414"/>
    </location>
</feature>
<name>A0A1L7XEH0_9HELO</name>